<dbReference type="GO" id="GO:0016887">
    <property type="term" value="F:ATP hydrolysis activity"/>
    <property type="evidence" value="ECO:0007669"/>
    <property type="project" value="InterPro"/>
</dbReference>
<dbReference type="Pfam" id="PF00005">
    <property type="entry name" value="ABC_tran"/>
    <property type="match status" value="1"/>
</dbReference>
<organism evidence="4">
    <name type="scientific">hydrothermal vent metagenome</name>
    <dbReference type="NCBI Taxonomy" id="652676"/>
    <lineage>
        <taxon>unclassified sequences</taxon>
        <taxon>metagenomes</taxon>
        <taxon>ecological metagenomes</taxon>
    </lineage>
</organism>
<feature type="domain" description="ABC transporter" evidence="3">
    <location>
        <begin position="6"/>
        <end position="232"/>
    </location>
</feature>
<evidence type="ECO:0000256" key="2">
    <source>
        <dbReference type="ARBA" id="ARBA00022840"/>
    </source>
</evidence>
<dbReference type="PANTHER" id="PTHR43158">
    <property type="entry name" value="SKFA PEPTIDE EXPORT ATP-BINDING PROTEIN SKFE"/>
    <property type="match status" value="1"/>
</dbReference>
<sequence length="295" mass="33865">MKQSVISIKNMCKSYKDKTILNSLDWQVEQGDIVALLGKNGSGKSTLLESIMNLRNFQKGELKLWGHHWSDLAQTQREKIGFVAQEISGFEWMRVQEFLKYLGSFFPSWDHNYCEQLRSRWGIDAKQKVGELSGGQSQILHVIQAISIKPELLILDEPVAHLDPNMRRQFITELIELSCERDTTMVFSSHIVSDLERVANKVALLKAGKISMYYEIEQLKASIAHVKISSDEPLEQVEYFSSLRNWNAYEKGATAKVVYPMQQSLNIFIENSPYPIEATPISLEDWYLEVSNELN</sequence>
<keyword evidence="1" id="KW-0547">Nucleotide-binding</keyword>
<proteinExistence type="predicted"/>
<dbReference type="PANTHER" id="PTHR43158:SF2">
    <property type="entry name" value="SKFA PEPTIDE EXPORT ATP-BINDING PROTEIN SKFE"/>
    <property type="match status" value="1"/>
</dbReference>
<evidence type="ECO:0000259" key="3">
    <source>
        <dbReference type="PROSITE" id="PS50893"/>
    </source>
</evidence>
<dbReference type="Gene3D" id="3.40.50.300">
    <property type="entry name" value="P-loop containing nucleotide triphosphate hydrolases"/>
    <property type="match status" value="1"/>
</dbReference>
<name>A0A3B0UT74_9ZZZZ</name>
<reference evidence="4" key="1">
    <citation type="submission" date="2018-06" db="EMBL/GenBank/DDBJ databases">
        <authorList>
            <person name="Zhirakovskaya E."/>
        </authorList>
    </citation>
    <scope>NUCLEOTIDE SEQUENCE</scope>
</reference>
<dbReference type="SMART" id="SM00382">
    <property type="entry name" value="AAA"/>
    <property type="match status" value="1"/>
</dbReference>
<dbReference type="GO" id="GO:0005524">
    <property type="term" value="F:ATP binding"/>
    <property type="evidence" value="ECO:0007669"/>
    <property type="project" value="UniProtKB-KW"/>
</dbReference>
<gene>
    <name evidence="4" type="ORF">MNBD_GAMMA01-2121</name>
</gene>
<evidence type="ECO:0000313" key="4">
    <source>
        <dbReference type="EMBL" id="VAW34148.1"/>
    </source>
</evidence>
<dbReference type="CDD" id="cd03230">
    <property type="entry name" value="ABC_DR_subfamily_A"/>
    <property type="match status" value="1"/>
</dbReference>
<dbReference type="AlphaFoldDB" id="A0A3B0UT74"/>
<protein>
    <recommendedName>
        <fullName evidence="3">ABC transporter domain-containing protein</fullName>
    </recommendedName>
</protein>
<evidence type="ECO:0000256" key="1">
    <source>
        <dbReference type="ARBA" id="ARBA00022741"/>
    </source>
</evidence>
<keyword evidence="2" id="KW-0067">ATP-binding</keyword>
<accession>A0A3B0UT74</accession>
<dbReference type="EMBL" id="UOEW01000061">
    <property type="protein sequence ID" value="VAW34148.1"/>
    <property type="molecule type" value="Genomic_DNA"/>
</dbReference>
<dbReference type="InterPro" id="IPR003439">
    <property type="entry name" value="ABC_transporter-like_ATP-bd"/>
</dbReference>
<dbReference type="SUPFAM" id="SSF52540">
    <property type="entry name" value="P-loop containing nucleoside triphosphate hydrolases"/>
    <property type="match status" value="1"/>
</dbReference>
<dbReference type="InterPro" id="IPR003593">
    <property type="entry name" value="AAA+_ATPase"/>
</dbReference>
<dbReference type="PROSITE" id="PS50893">
    <property type="entry name" value="ABC_TRANSPORTER_2"/>
    <property type="match status" value="1"/>
</dbReference>
<dbReference type="InterPro" id="IPR027417">
    <property type="entry name" value="P-loop_NTPase"/>
</dbReference>